<dbReference type="RefSeq" id="WP_155598758.1">
    <property type="nucleotide sequence ID" value="NZ_RCNR01000004.1"/>
</dbReference>
<dbReference type="PANTHER" id="PTHR43806:SF11">
    <property type="entry name" value="CEREVISIN-RELATED"/>
    <property type="match status" value="1"/>
</dbReference>
<organism evidence="10 11">
    <name type="scientific">Zobellia amurskyensis</name>
    <dbReference type="NCBI Taxonomy" id="248905"/>
    <lineage>
        <taxon>Bacteria</taxon>
        <taxon>Pseudomonadati</taxon>
        <taxon>Bacteroidota</taxon>
        <taxon>Flavobacteriia</taxon>
        <taxon>Flavobacteriales</taxon>
        <taxon>Flavobacteriaceae</taxon>
        <taxon>Zobellia</taxon>
    </lineage>
</organism>
<dbReference type="InterPro" id="IPR000209">
    <property type="entry name" value="Peptidase_S8/S53_dom"/>
</dbReference>
<protein>
    <recommendedName>
        <fullName evidence="8">Serine protease</fullName>
        <ecNumber evidence="8">3.4.21.-</ecNumber>
    </recommendedName>
</protein>
<dbReference type="AlphaFoldDB" id="A0A7X2ZQY1"/>
<comment type="similarity">
    <text evidence="1 8">Belongs to the peptidase S1B family.</text>
</comment>
<dbReference type="SUPFAM" id="SSF50494">
    <property type="entry name" value="Trypsin-like serine proteases"/>
    <property type="match status" value="1"/>
</dbReference>
<dbReference type="Gene3D" id="2.40.10.10">
    <property type="entry name" value="Trypsin-like serine proteases"/>
    <property type="match status" value="2"/>
</dbReference>
<keyword evidence="6 7" id="KW-0720">Serine protease</keyword>
<dbReference type="Pfam" id="PF00082">
    <property type="entry name" value="Peptidase_S8"/>
    <property type="match status" value="1"/>
</dbReference>
<dbReference type="InterPro" id="IPR008256">
    <property type="entry name" value="Peptidase_S1B"/>
</dbReference>
<dbReference type="GO" id="GO:0006508">
    <property type="term" value="P:proteolysis"/>
    <property type="evidence" value="ECO:0007669"/>
    <property type="project" value="UniProtKB-KW"/>
</dbReference>
<dbReference type="EC" id="3.4.21.-" evidence="8"/>
<dbReference type="GO" id="GO:0004252">
    <property type="term" value="F:serine-type endopeptidase activity"/>
    <property type="evidence" value="ECO:0007669"/>
    <property type="project" value="UniProtKB-UniRule"/>
</dbReference>
<dbReference type="PROSITE" id="PS51892">
    <property type="entry name" value="SUBTILASE"/>
    <property type="match status" value="1"/>
</dbReference>
<evidence type="ECO:0000259" key="9">
    <source>
        <dbReference type="Pfam" id="PF00082"/>
    </source>
</evidence>
<dbReference type="Proteomes" id="UP000540519">
    <property type="component" value="Unassembled WGS sequence"/>
</dbReference>
<reference evidence="10 11" key="1">
    <citation type="journal article" date="2019" name="Mar. Drugs">
        <title>Comparative Genomics and CAZyme Genome Repertoires of Marine Zobellia amurskyensis KMM 3526(T) and Zobellia laminariae KMM 3676(T).</title>
        <authorList>
            <person name="Chernysheva N."/>
            <person name="Bystritskaya E."/>
            <person name="Stenkova A."/>
            <person name="Golovkin I."/>
            <person name="Nedashkovskaya O."/>
            <person name="Isaeva M."/>
        </authorList>
    </citation>
    <scope>NUCLEOTIDE SEQUENCE [LARGE SCALE GENOMIC DNA]</scope>
    <source>
        <strain evidence="10 11">KMM 3526</strain>
    </source>
</reference>
<evidence type="ECO:0000256" key="5">
    <source>
        <dbReference type="ARBA" id="ARBA00022801"/>
    </source>
</evidence>
<keyword evidence="11" id="KW-1185">Reference proteome</keyword>
<dbReference type="InterPro" id="IPR043504">
    <property type="entry name" value="Peptidase_S1_PA_chymotrypsin"/>
</dbReference>
<evidence type="ECO:0000256" key="1">
    <source>
        <dbReference type="ARBA" id="ARBA00008764"/>
    </source>
</evidence>
<evidence type="ECO:0000256" key="3">
    <source>
        <dbReference type="ARBA" id="ARBA00022670"/>
    </source>
</evidence>
<feature type="active site" description="Charge relay system" evidence="7">
    <location>
        <position position="539"/>
    </location>
</feature>
<dbReference type="InterPro" id="IPR050131">
    <property type="entry name" value="Peptidase_S8_subtilisin-like"/>
</dbReference>
<dbReference type="InterPro" id="IPR009003">
    <property type="entry name" value="Peptidase_S1_PA"/>
</dbReference>
<dbReference type="InterPro" id="IPR036852">
    <property type="entry name" value="Peptidase_S8/S53_dom_sf"/>
</dbReference>
<dbReference type="OrthoDB" id="9770276at2"/>
<keyword evidence="5 7" id="KW-0378">Hydrolase</keyword>
<feature type="active site" description="Charge relay system" evidence="7">
    <location>
        <position position="580"/>
    </location>
</feature>
<proteinExistence type="inferred from homology"/>
<keyword evidence="3 7" id="KW-0645">Protease</keyword>
<dbReference type="PRINTS" id="PR00839">
    <property type="entry name" value="V8PROTEASE"/>
</dbReference>
<dbReference type="Pfam" id="PF13365">
    <property type="entry name" value="Trypsin_2"/>
    <property type="match status" value="1"/>
</dbReference>
<evidence type="ECO:0000313" key="11">
    <source>
        <dbReference type="Proteomes" id="UP000540519"/>
    </source>
</evidence>
<evidence type="ECO:0000256" key="7">
    <source>
        <dbReference type="PROSITE-ProRule" id="PRU01240"/>
    </source>
</evidence>
<dbReference type="PANTHER" id="PTHR43806">
    <property type="entry name" value="PEPTIDASE S8"/>
    <property type="match status" value="1"/>
</dbReference>
<comment type="similarity">
    <text evidence="2 7">Belongs to the peptidase S8 family.</text>
</comment>
<gene>
    <name evidence="10" type="ORF">D9O36_02830</name>
</gene>
<evidence type="ECO:0000256" key="4">
    <source>
        <dbReference type="ARBA" id="ARBA00022729"/>
    </source>
</evidence>
<evidence type="ECO:0000256" key="2">
    <source>
        <dbReference type="ARBA" id="ARBA00011073"/>
    </source>
</evidence>
<keyword evidence="4" id="KW-0732">Signal</keyword>
<dbReference type="SUPFAM" id="SSF52743">
    <property type="entry name" value="Subtilisin-like"/>
    <property type="match status" value="1"/>
</dbReference>
<comment type="caution">
    <text evidence="10">The sequence shown here is derived from an EMBL/GenBank/DDBJ whole genome shotgun (WGS) entry which is preliminary data.</text>
</comment>
<evidence type="ECO:0000313" key="10">
    <source>
        <dbReference type="EMBL" id="MUH34766.1"/>
    </source>
</evidence>
<evidence type="ECO:0000256" key="6">
    <source>
        <dbReference type="ARBA" id="ARBA00022825"/>
    </source>
</evidence>
<feature type="domain" description="Peptidase S8/S53" evidence="9">
    <location>
        <begin position="538"/>
        <end position="806"/>
    </location>
</feature>
<evidence type="ECO:0000256" key="8">
    <source>
        <dbReference type="RuleBase" id="RU004296"/>
    </source>
</evidence>
<dbReference type="Gene3D" id="3.40.50.200">
    <property type="entry name" value="Peptidase S8/S53 domain"/>
    <property type="match status" value="1"/>
</dbReference>
<accession>A0A7X2ZQY1</accession>
<dbReference type="EMBL" id="RCNR01000004">
    <property type="protein sequence ID" value="MUH34766.1"/>
    <property type="molecule type" value="Genomic_DNA"/>
</dbReference>
<name>A0A7X2ZQY1_9FLAO</name>
<sequence length="914" mass="102083">MDDKLRELAENAYSNYSSVLGDIDRIKTDITHVRQGKLELSEIQTDTERLNNRINREGTAELQALERINGEANFQDIRIIQRIVELSRAVGRITTNSRLGNTGYGTGFLIAPNLMLTNNHVLGTAEVAANSTIQFNYELDQKGNPNKSESFNLLPEEFFVTSHYKKDAGDPYSGLDFTIVAVEKISNEGTPLSNFPVARLDKKLGKIIDGENCAIVQHPKGDYKKIVMKDIRMLVLKDDFLIYESDTLPGSSGSMVLGLGTGEVVALHHSAVPRKNRHGQWLRKDGSVVQPGDPDNMIDWMGNEGIRISSILNMIARIPVPDTMKSYKTALVGTLQPDKSPVIISTENKTVTSNHYPMNHSESTTSQTLYFEIQLSGVKEMQNDWKQNAASLVPGLVLSEPLYPMSTEQAHRLFYYIHVQSNKTPWEVAAELEGLPQIDTCTPDLEMSTDIKPGHYGRWSGNESLESLDDGTADWGKSEGDFKIRWANASLVKDFIPKGQSNEYRKWNLNATNANNLKDVKEYKSLKDNADKIRLIQLDTGYTDHSKVLGGYNLLHDEDFIDGEDARDEMSMGILKQPGHGTRTASIIMGNRANGRIENDGNQGVAVAEEESLVKVIPYRISKSVILIGRGRNLFNAVSQAINANADVVFMCMGSYPRPMIYSIAKTAYDRGVIWVCAAGNMVESVIAPAVYPGTIAVAASNPNNEPWRYTSYGPAVDITAPGEDVYVPFKNKKQEDIMVFGSGTSYATPHVASAAALWKAKNLDKLNKYIEHPWQIVELFRKHLKESAQKVVDNREWDQKRFGAGILDLTALLSKEVTAEEIKELKNAYAGKESRKEWDLGVRETVHFLWNTARRKLTPGFESSTIQDALTERARISVAAMTGRPVNKVFESYAQFDEDQTERLLKVYFESFN</sequence>
<feature type="active site" description="Charge relay system" evidence="7">
    <location>
        <position position="746"/>
    </location>
</feature>